<comment type="caution">
    <text evidence="1">The sequence shown here is derived from an EMBL/GenBank/DDBJ whole genome shotgun (WGS) entry which is preliminary data.</text>
</comment>
<gene>
    <name evidence="1" type="ORF">PanWU01x14_338250</name>
</gene>
<feature type="non-terminal residue" evidence="1">
    <location>
        <position position="1"/>
    </location>
</feature>
<dbReference type="AlphaFoldDB" id="A0A2P5AF77"/>
<accession>A0A2P5AF77</accession>
<dbReference type="OrthoDB" id="10458923at2759"/>
<evidence type="ECO:0000313" key="1">
    <source>
        <dbReference type="EMBL" id="PON35193.1"/>
    </source>
</evidence>
<dbReference type="EMBL" id="JXTB01000622">
    <property type="protein sequence ID" value="PON35193.1"/>
    <property type="molecule type" value="Genomic_DNA"/>
</dbReference>
<reference evidence="2" key="1">
    <citation type="submission" date="2016-06" db="EMBL/GenBank/DDBJ databases">
        <title>Parallel loss of symbiosis genes in relatives of nitrogen-fixing non-legume Parasponia.</title>
        <authorList>
            <person name="Van Velzen R."/>
            <person name="Holmer R."/>
            <person name="Bu F."/>
            <person name="Rutten L."/>
            <person name="Van Zeijl A."/>
            <person name="Liu W."/>
            <person name="Santuari L."/>
            <person name="Cao Q."/>
            <person name="Sharma T."/>
            <person name="Shen D."/>
            <person name="Roswanjaya Y."/>
            <person name="Wardhani T."/>
            <person name="Kalhor M.S."/>
            <person name="Jansen J."/>
            <person name="Van den Hoogen J."/>
            <person name="Gungor B."/>
            <person name="Hartog M."/>
            <person name="Hontelez J."/>
            <person name="Verver J."/>
            <person name="Yang W.-C."/>
            <person name="Schijlen E."/>
            <person name="Repin R."/>
            <person name="Schilthuizen M."/>
            <person name="Schranz E."/>
            <person name="Heidstra R."/>
            <person name="Miyata K."/>
            <person name="Fedorova E."/>
            <person name="Kohlen W."/>
            <person name="Bisseling T."/>
            <person name="Smit S."/>
            <person name="Geurts R."/>
        </authorList>
    </citation>
    <scope>NUCLEOTIDE SEQUENCE [LARGE SCALE GENOMIC DNA]</scope>
    <source>
        <strain evidence="2">cv. WU1-14</strain>
    </source>
</reference>
<organism evidence="1 2">
    <name type="scientific">Parasponia andersonii</name>
    <name type="common">Sponia andersonii</name>
    <dbReference type="NCBI Taxonomy" id="3476"/>
    <lineage>
        <taxon>Eukaryota</taxon>
        <taxon>Viridiplantae</taxon>
        <taxon>Streptophyta</taxon>
        <taxon>Embryophyta</taxon>
        <taxon>Tracheophyta</taxon>
        <taxon>Spermatophyta</taxon>
        <taxon>Magnoliopsida</taxon>
        <taxon>eudicotyledons</taxon>
        <taxon>Gunneridae</taxon>
        <taxon>Pentapetalae</taxon>
        <taxon>rosids</taxon>
        <taxon>fabids</taxon>
        <taxon>Rosales</taxon>
        <taxon>Cannabaceae</taxon>
        <taxon>Parasponia</taxon>
    </lineage>
</organism>
<evidence type="ECO:0000313" key="2">
    <source>
        <dbReference type="Proteomes" id="UP000237105"/>
    </source>
</evidence>
<dbReference type="Proteomes" id="UP000237105">
    <property type="component" value="Unassembled WGS sequence"/>
</dbReference>
<name>A0A2P5AF77_PARAD</name>
<protein>
    <submittedName>
        <fullName evidence="1">Uncharacterized protein</fullName>
    </submittedName>
</protein>
<sequence length="64" mass="7074">FVTANGLQQCPKSSSKDLFISIVVARLSAEICISDEQKRRDAQYSSCSISALSVLGIFFFRGKR</sequence>
<keyword evidence="2" id="KW-1185">Reference proteome</keyword>
<proteinExistence type="predicted"/>